<proteinExistence type="predicted"/>
<evidence type="ECO:0000313" key="2">
    <source>
        <dbReference type="EMBL" id="TXL81831.1"/>
    </source>
</evidence>
<dbReference type="GO" id="GO:0008757">
    <property type="term" value="F:S-adenosylmethionine-dependent methyltransferase activity"/>
    <property type="evidence" value="ECO:0007669"/>
    <property type="project" value="InterPro"/>
</dbReference>
<evidence type="ECO:0000259" key="1">
    <source>
        <dbReference type="Pfam" id="PF08241"/>
    </source>
</evidence>
<dbReference type="Proteomes" id="UP000321638">
    <property type="component" value="Unassembled WGS sequence"/>
</dbReference>
<dbReference type="Pfam" id="PF08241">
    <property type="entry name" value="Methyltransf_11"/>
    <property type="match status" value="1"/>
</dbReference>
<feature type="domain" description="Methyltransferase type 11" evidence="1">
    <location>
        <begin position="49"/>
        <end position="142"/>
    </location>
</feature>
<name>A0A5C8PUT2_9HYPH</name>
<accession>A0A5C8PUT2</accession>
<keyword evidence="3" id="KW-1185">Reference proteome</keyword>
<dbReference type="RefSeq" id="WP_147845421.1">
    <property type="nucleotide sequence ID" value="NZ_VDUZ01000002.1"/>
</dbReference>
<dbReference type="OrthoDB" id="9787738at2"/>
<sequence>MTSKTHEALVAGQFGSRADAYLTSAVHAQGADLQALAAMVRGQSQARVLDLGCGGGHVSFNVAAHVREVVAYDLSPDMLQVVGRAARERGLKNVTTAQGVAEALPFEDASFDYVLSRYSAHHWRDFEAGLREAARVLKPGGTAGFVDAVSPGPALLDTYFQAIEVLRDPSHVRDYARAEWERALTGAGLIPGATAAYRVRLDFAVWIERMQTPKVQADAIRALLAAASRSVTRHFEVGPDGSFTIDVAFFQAAKSAD</sequence>
<gene>
    <name evidence="2" type="ORF">FHP25_01835</name>
</gene>
<dbReference type="SUPFAM" id="SSF53335">
    <property type="entry name" value="S-adenosyl-L-methionine-dependent methyltransferases"/>
    <property type="match status" value="1"/>
</dbReference>
<dbReference type="EMBL" id="VDUZ01000002">
    <property type="protein sequence ID" value="TXL81831.1"/>
    <property type="molecule type" value="Genomic_DNA"/>
</dbReference>
<dbReference type="Gene3D" id="3.40.50.150">
    <property type="entry name" value="Vaccinia Virus protein VP39"/>
    <property type="match status" value="1"/>
</dbReference>
<evidence type="ECO:0000313" key="3">
    <source>
        <dbReference type="Proteomes" id="UP000321638"/>
    </source>
</evidence>
<dbReference type="PANTHER" id="PTHR43591:SF24">
    <property type="entry name" value="2-METHOXY-6-POLYPRENYL-1,4-BENZOQUINOL METHYLASE, MITOCHONDRIAL"/>
    <property type="match status" value="1"/>
</dbReference>
<keyword evidence="2" id="KW-0808">Transferase</keyword>
<comment type="caution">
    <text evidence="2">The sequence shown here is derived from an EMBL/GenBank/DDBJ whole genome shotgun (WGS) entry which is preliminary data.</text>
</comment>
<dbReference type="CDD" id="cd02440">
    <property type="entry name" value="AdoMet_MTases"/>
    <property type="match status" value="1"/>
</dbReference>
<dbReference type="GO" id="GO:0032259">
    <property type="term" value="P:methylation"/>
    <property type="evidence" value="ECO:0007669"/>
    <property type="project" value="UniProtKB-KW"/>
</dbReference>
<dbReference type="InterPro" id="IPR029063">
    <property type="entry name" value="SAM-dependent_MTases_sf"/>
</dbReference>
<keyword evidence="2" id="KW-0489">Methyltransferase</keyword>
<dbReference type="PANTHER" id="PTHR43591">
    <property type="entry name" value="METHYLTRANSFERASE"/>
    <property type="match status" value="1"/>
</dbReference>
<reference evidence="2 3" key="1">
    <citation type="submission" date="2019-06" db="EMBL/GenBank/DDBJ databases">
        <title>New taxonomy in bacterial strain CC-CFT640, isolated from vineyard.</title>
        <authorList>
            <person name="Lin S.-Y."/>
            <person name="Tsai C.-F."/>
            <person name="Young C.-C."/>
        </authorList>
    </citation>
    <scope>NUCLEOTIDE SEQUENCE [LARGE SCALE GENOMIC DNA]</scope>
    <source>
        <strain evidence="2 3">CC-CFT640</strain>
    </source>
</reference>
<dbReference type="InterPro" id="IPR013216">
    <property type="entry name" value="Methyltransf_11"/>
</dbReference>
<dbReference type="AlphaFoldDB" id="A0A5C8PUT2"/>
<protein>
    <submittedName>
        <fullName evidence="2">Class I SAM-dependent methyltransferase</fullName>
    </submittedName>
</protein>
<organism evidence="2 3">
    <name type="scientific">Vineibacter terrae</name>
    <dbReference type="NCBI Taxonomy" id="2586908"/>
    <lineage>
        <taxon>Bacteria</taxon>
        <taxon>Pseudomonadati</taxon>
        <taxon>Pseudomonadota</taxon>
        <taxon>Alphaproteobacteria</taxon>
        <taxon>Hyphomicrobiales</taxon>
        <taxon>Vineibacter</taxon>
    </lineage>
</organism>